<dbReference type="Pfam" id="PF01183">
    <property type="entry name" value="Glyco_hydro_25"/>
    <property type="match status" value="1"/>
</dbReference>
<keyword evidence="2" id="KW-0378">Hydrolase</keyword>
<dbReference type="InterPro" id="IPR018077">
    <property type="entry name" value="Glyco_hydro_fam25_subgr"/>
</dbReference>
<organism evidence="7 8">
    <name type="scientific">Coprococcus eutactus</name>
    <dbReference type="NCBI Taxonomy" id="33043"/>
    <lineage>
        <taxon>Bacteria</taxon>
        <taxon>Bacillati</taxon>
        <taxon>Bacillota</taxon>
        <taxon>Clostridia</taxon>
        <taxon>Lachnospirales</taxon>
        <taxon>Lachnospiraceae</taxon>
        <taxon>Coprococcus</taxon>
    </lineage>
</organism>
<dbReference type="PANTHER" id="PTHR34135">
    <property type="entry name" value="LYSOZYME"/>
    <property type="match status" value="1"/>
</dbReference>
<dbReference type="InterPro" id="IPR036116">
    <property type="entry name" value="FN3_sf"/>
</dbReference>
<evidence type="ECO:0000256" key="1">
    <source>
        <dbReference type="ARBA" id="ARBA00010646"/>
    </source>
</evidence>
<dbReference type="SUPFAM" id="SSF51445">
    <property type="entry name" value="(Trans)glycosidases"/>
    <property type="match status" value="1"/>
</dbReference>
<feature type="domain" description="Fibronectin type-III" evidence="5">
    <location>
        <begin position="323"/>
        <end position="418"/>
    </location>
</feature>
<dbReference type="Pfam" id="PF00041">
    <property type="entry name" value="fn3"/>
    <property type="match status" value="2"/>
</dbReference>
<dbReference type="InterPro" id="IPR003961">
    <property type="entry name" value="FN3_dom"/>
</dbReference>
<dbReference type="InterPro" id="IPR017853">
    <property type="entry name" value="GH"/>
</dbReference>
<dbReference type="Proteomes" id="UP000660047">
    <property type="component" value="Unassembled WGS sequence"/>
</dbReference>
<feature type="chain" id="PRO_5042471684" description="Lyzozyme M1 (1,4-beta-N-acetylmuramidase)" evidence="4">
    <location>
        <begin position="23"/>
        <end position="690"/>
    </location>
</feature>
<dbReference type="GO" id="GO:0003796">
    <property type="term" value="F:lysozyme activity"/>
    <property type="evidence" value="ECO:0007669"/>
    <property type="project" value="InterPro"/>
</dbReference>
<dbReference type="SMART" id="SM00060">
    <property type="entry name" value="FN3"/>
    <property type="match status" value="2"/>
</dbReference>
<dbReference type="SUPFAM" id="SSF49265">
    <property type="entry name" value="Fibronectin type III"/>
    <property type="match status" value="2"/>
</dbReference>
<dbReference type="PANTHER" id="PTHR34135:SF2">
    <property type="entry name" value="LYSOZYME"/>
    <property type="match status" value="1"/>
</dbReference>
<evidence type="ECO:0000259" key="6">
    <source>
        <dbReference type="PROSITE" id="PS51781"/>
    </source>
</evidence>
<evidence type="ECO:0008006" key="9">
    <source>
        <dbReference type="Google" id="ProtNLM"/>
    </source>
</evidence>
<dbReference type="Gene3D" id="2.30.30.40">
    <property type="entry name" value="SH3 Domains"/>
    <property type="match status" value="1"/>
</dbReference>
<dbReference type="SMART" id="SM00641">
    <property type="entry name" value="Glyco_25"/>
    <property type="match status" value="1"/>
</dbReference>
<gene>
    <name evidence="7" type="ORF">COEU31_08930</name>
</gene>
<name>A0AAI9K287_9FIRM</name>
<keyword evidence="4" id="KW-0732">Signal</keyword>
<dbReference type="InterPro" id="IPR013783">
    <property type="entry name" value="Ig-like_fold"/>
</dbReference>
<feature type="domain" description="Fibronectin type-III" evidence="5">
    <location>
        <begin position="434"/>
        <end position="530"/>
    </location>
</feature>
<feature type="signal peptide" evidence="4">
    <location>
        <begin position="1"/>
        <end position="22"/>
    </location>
</feature>
<dbReference type="AlphaFoldDB" id="A0AAI9K287"/>
<accession>A0AAI9K287</accession>
<dbReference type="GO" id="GO:0009253">
    <property type="term" value="P:peptidoglycan catabolic process"/>
    <property type="evidence" value="ECO:0007669"/>
    <property type="project" value="InterPro"/>
</dbReference>
<dbReference type="PROSITE" id="PS50853">
    <property type="entry name" value="FN3"/>
    <property type="match status" value="2"/>
</dbReference>
<proteinExistence type="inferred from homology"/>
<dbReference type="PROSITE" id="PS51904">
    <property type="entry name" value="GLYCOSYL_HYDROL_F25_2"/>
    <property type="match status" value="1"/>
</dbReference>
<evidence type="ECO:0000259" key="5">
    <source>
        <dbReference type="PROSITE" id="PS50853"/>
    </source>
</evidence>
<dbReference type="CDD" id="cd06414">
    <property type="entry name" value="GH25_LytC-like"/>
    <property type="match status" value="1"/>
</dbReference>
<dbReference type="InterPro" id="IPR002053">
    <property type="entry name" value="Glyco_hydro_25"/>
</dbReference>
<protein>
    <recommendedName>
        <fullName evidence="9">Lyzozyme M1 (1,4-beta-N-acetylmuramidase)</fullName>
    </recommendedName>
</protein>
<dbReference type="GO" id="GO:0016052">
    <property type="term" value="P:carbohydrate catabolic process"/>
    <property type="evidence" value="ECO:0007669"/>
    <property type="project" value="TreeGrafter"/>
</dbReference>
<dbReference type="Gene3D" id="3.20.20.80">
    <property type="entry name" value="Glycosidases"/>
    <property type="match status" value="1"/>
</dbReference>
<sequence length="690" mass="76545">MRIKRLSKQLFIISLGIFILTAADNIFDSATVYAADTSTISTSSTRSEVQEVVDEGNFDYTQLSDAEIDHIYSLYGNDPETIRQLQKQSDSANPYGVATLSSTTYTHASQFKNSTVMKGIDVSEWNGSINWRKVKSSGVTFAFIRAGGRYYGSGAYFVDSKFAENVKNATAAGIDVGAYFYSQAINATEARQEAAYTLNIVSSYNLTLPIVMDYEYAWEGGLTGRLYNAHLSKSAATTVINTFCSTVEASGYVGMLYASKSVITDDMKITSINNKYPIWNAQYNDSDTLTATHSYWQYDDNGTVAGISYPTDLDFKYVNTPAAPTELTFKSSTNSSITLTWNKVPEVYGYQIVRYDEAEGKYVSIGTTKGAGTLTYTDNGLTSGKKYTYMVRGYHKLNTGTVYGAYSQEYSCTATYAEAVTASTDPEPPIFDTAPDMPTQAAIADRTSSSINVRWSKISGVTGYFVYKYNTSTGKYDRIARCIGDESRSYNFTGLSPATTYKFGVRAYYEYNGVIMYSNRLEFSKCTKPRTFTSSFKYTPIGSYRCLHWQKLSNVSGYIIYKYDIAHNKYTRVKKISSYKTTSCILPALKSGFGYRILAYKNVNGSIVYGDISKAPAKASSLSGTVIDSQVRLRAGAGTNKRIIRELARGSKVKISGCKYSGKNAWYKITYTKGSKKYTGYVRSDFIRIN</sequence>
<reference evidence="7" key="1">
    <citation type="submission" date="2020-06" db="EMBL/GenBank/DDBJ databases">
        <title>Characterization of fructooligosaccharide metabolism and fructooligosaccharide-degrading enzymes in human commensal butyrate producers.</title>
        <authorList>
            <person name="Tanno H."/>
            <person name="Fujii T."/>
            <person name="Hirano K."/>
            <person name="Maeno S."/>
            <person name="Tonozuka T."/>
            <person name="Sakamoto M."/>
            <person name="Ohkuma M."/>
            <person name="Tochio T."/>
            <person name="Endo A."/>
        </authorList>
    </citation>
    <scope>NUCLEOTIDE SEQUENCE</scope>
    <source>
        <strain evidence="7">JCM 31265</strain>
    </source>
</reference>
<feature type="domain" description="SH3b" evidence="6">
    <location>
        <begin position="621"/>
        <end position="690"/>
    </location>
</feature>
<evidence type="ECO:0000313" key="8">
    <source>
        <dbReference type="Proteomes" id="UP000660047"/>
    </source>
</evidence>
<dbReference type="InterPro" id="IPR003646">
    <property type="entry name" value="SH3-like_bac-type"/>
</dbReference>
<evidence type="ECO:0000313" key="7">
    <source>
        <dbReference type="EMBL" id="GFO93847.1"/>
    </source>
</evidence>
<dbReference type="Pfam" id="PF08239">
    <property type="entry name" value="SH3_3"/>
    <property type="match status" value="1"/>
</dbReference>
<dbReference type="PROSITE" id="PS51781">
    <property type="entry name" value="SH3B"/>
    <property type="match status" value="1"/>
</dbReference>
<evidence type="ECO:0000256" key="3">
    <source>
        <dbReference type="ARBA" id="ARBA00023295"/>
    </source>
</evidence>
<evidence type="ECO:0000256" key="4">
    <source>
        <dbReference type="SAM" id="SignalP"/>
    </source>
</evidence>
<comment type="similarity">
    <text evidence="1">Belongs to the glycosyl hydrolase 25 family.</text>
</comment>
<dbReference type="CDD" id="cd00063">
    <property type="entry name" value="FN3"/>
    <property type="match status" value="2"/>
</dbReference>
<keyword evidence="3" id="KW-0326">Glycosidase</keyword>
<dbReference type="RefSeq" id="WP_055146437.1">
    <property type="nucleotide sequence ID" value="NZ_BLYL01000004.1"/>
</dbReference>
<dbReference type="GO" id="GO:0016998">
    <property type="term" value="P:cell wall macromolecule catabolic process"/>
    <property type="evidence" value="ECO:0007669"/>
    <property type="project" value="InterPro"/>
</dbReference>
<dbReference type="Gene3D" id="2.60.40.10">
    <property type="entry name" value="Immunoglobulins"/>
    <property type="match status" value="2"/>
</dbReference>
<dbReference type="EMBL" id="BLYL01000004">
    <property type="protein sequence ID" value="GFO93847.1"/>
    <property type="molecule type" value="Genomic_DNA"/>
</dbReference>
<comment type="caution">
    <text evidence="7">The sequence shown here is derived from an EMBL/GenBank/DDBJ whole genome shotgun (WGS) entry which is preliminary data.</text>
</comment>
<evidence type="ECO:0000256" key="2">
    <source>
        <dbReference type="ARBA" id="ARBA00022801"/>
    </source>
</evidence>